<dbReference type="EMBL" id="JBJURJ010000028">
    <property type="protein sequence ID" value="MFM9332246.1"/>
    <property type="molecule type" value="Genomic_DNA"/>
</dbReference>
<keyword evidence="2" id="KW-1185">Reference proteome</keyword>
<evidence type="ECO:0000313" key="1">
    <source>
        <dbReference type="EMBL" id="MFM9332246.1"/>
    </source>
</evidence>
<name>A0ACC7P7C1_9BACL</name>
<gene>
    <name evidence="1" type="ORF">ACI1P1_28525</name>
</gene>
<keyword evidence="1" id="KW-0378">Hydrolase</keyword>
<evidence type="ECO:0000313" key="2">
    <source>
        <dbReference type="Proteomes" id="UP001631969"/>
    </source>
</evidence>
<sequence length="246" mass="25580">MKGAAVVLGNPGESAYGVIGIIGAMEEEVRLLAAKLVHLEVIQLAGIEFMKGSFAGRQVVVCKSGVGKVNAAVTVQLLVTAYGAEAVLFTGVAGALDPELAVGDLVVSLDCLQHDMDASPLGFARGVIPFQEHSVFAADPELVRLAVESGEAVLPGRVRTGRVLSGDRFIADKAEVAALRRDFGGMCVEMEGAAVAQVCGMNGVPFVIIRSMSDKADGSAPVSFAEFTALAARRSCELVEHLLGRL</sequence>
<accession>A0ACC7P7C1</accession>
<keyword evidence="1" id="KW-0326">Glycosidase</keyword>
<organism evidence="1 2">
    <name type="scientific">Paenibacillus mesotrionivorans</name>
    <dbReference type="NCBI Taxonomy" id="3160968"/>
    <lineage>
        <taxon>Bacteria</taxon>
        <taxon>Bacillati</taxon>
        <taxon>Bacillota</taxon>
        <taxon>Bacilli</taxon>
        <taxon>Bacillales</taxon>
        <taxon>Paenibacillaceae</taxon>
        <taxon>Paenibacillus</taxon>
    </lineage>
</organism>
<proteinExistence type="predicted"/>
<comment type="caution">
    <text evidence="1">The sequence shown here is derived from an EMBL/GenBank/DDBJ whole genome shotgun (WGS) entry which is preliminary data.</text>
</comment>
<protein>
    <submittedName>
        <fullName evidence="1">5'-methylthioadenosine/adenosylhomocysteine nucleosidase</fullName>
        <ecNumber evidence="1">3.2.2.9</ecNumber>
    </submittedName>
</protein>
<dbReference type="EC" id="3.2.2.9" evidence="1"/>
<reference evidence="1" key="1">
    <citation type="submission" date="2024-12" db="EMBL/GenBank/DDBJ databases">
        <authorList>
            <person name="Wu N."/>
        </authorList>
    </citation>
    <scope>NUCLEOTIDE SEQUENCE</scope>
    <source>
        <strain evidence="1">P15</strain>
    </source>
</reference>
<dbReference type="Proteomes" id="UP001631969">
    <property type="component" value="Unassembled WGS sequence"/>
</dbReference>